<evidence type="ECO:0000313" key="2">
    <source>
        <dbReference type="EMBL" id="KAF2737198.1"/>
    </source>
</evidence>
<feature type="region of interest" description="Disordered" evidence="1">
    <location>
        <begin position="1"/>
        <end position="21"/>
    </location>
</feature>
<proteinExistence type="predicted"/>
<organism evidence="2 3">
    <name type="scientific">Polyplosphaeria fusca</name>
    <dbReference type="NCBI Taxonomy" id="682080"/>
    <lineage>
        <taxon>Eukaryota</taxon>
        <taxon>Fungi</taxon>
        <taxon>Dikarya</taxon>
        <taxon>Ascomycota</taxon>
        <taxon>Pezizomycotina</taxon>
        <taxon>Dothideomycetes</taxon>
        <taxon>Pleosporomycetidae</taxon>
        <taxon>Pleosporales</taxon>
        <taxon>Tetraplosphaeriaceae</taxon>
        <taxon>Polyplosphaeria</taxon>
    </lineage>
</organism>
<reference evidence="2" key="1">
    <citation type="journal article" date="2020" name="Stud. Mycol.">
        <title>101 Dothideomycetes genomes: a test case for predicting lifestyles and emergence of pathogens.</title>
        <authorList>
            <person name="Haridas S."/>
            <person name="Albert R."/>
            <person name="Binder M."/>
            <person name="Bloem J."/>
            <person name="Labutti K."/>
            <person name="Salamov A."/>
            <person name="Andreopoulos B."/>
            <person name="Baker S."/>
            <person name="Barry K."/>
            <person name="Bills G."/>
            <person name="Bluhm B."/>
            <person name="Cannon C."/>
            <person name="Castanera R."/>
            <person name="Culley D."/>
            <person name="Daum C."/>
            <person name="Ezra D."/>
            <person name="Gonzalez J."/>
            <person name="Henrissat B."/>
            <person name="Kuo A."/>
            <person name="Liang C."/>
            <person name="Lipzen A."/>
            <person name="Lutzoni F."/>
            <person name="Magnuson J."/>
            <person name="Mondo S."/>
            <person name="Nolan M."/>
            <person name="Ohm R."/>
            <person name="Pangilinan J."/>
            <person name="Park H.-J."/>
            <person name="Ramirez L."/>
            <person name="Alfaro M."/>
            <person name="Sun H."/>
            <person name="Tritt A."/>
            <person name="Yoshinaga Y."/>
            <person name="Zwiers L.-H."/>
            <person name="Turgeon B."/>
            <person name="Goodwin S."/>
            <person name="Spatafora J."/>
            <person name="Crous P."/>
            <person name="Grigoriev I."/>
        </authorList>
    </citation>
    <scope>NUCLEOTIDE SEQUENCE</scope>
    <source>
        <strain evidence="2">CBS 125425</strain>
    </source>
</reference>
<dbReference type="EMBL" id="ML996118">
    <property type="protein sequence ID" value="KAF2737198.1"/>
    <property type="molecule type" value="Genomic_DNA"/>
</dbReference>
<comment type="caution">
    <text evidence="2">The sequence shown here is derived from an EMBL/GenBank/DDBJ whole genome shotgun (WGS) entry which is preliminary data.</text>
</comment>
<name>A0A9P4R5I1_9PLEO</name>
<gene>
    <name evidence="2" type="ORF">EJ04DRAFT_550796</name>
</gene>
<keyword evidence="3" id="KW-1185">Reference proteome</keyword>
<evidence type="ECO:0000256" key="1">
    <source>
        <dbReference type="SAM" id="MobiDB-lite"/>
    </source>
</evidence>
<dbReference type="AlphaFoldDB" id="A0A9P4R5I1"/>
<dbReference type="Proteomes" id="UP000799444">
    <property type="component" value="Unassembled WGS sequence"/>
</dbReference>
<sequence length="222" mass="24896">MSSKDQQHDQQQAQRELQDSPCGHKVPASLADFPSGIVNCLPCAVYHVLTSLDKTSDRLTSRGGAIESRKTAEAENATNQAQTLACGKEGAIHISLRNRHRQLKVQLLRLVAQIEVLMEEYPRLPKHLKDIPDINTIGFALHMFKKWTEKQQEKEEVEYNEQMRLIEGEEKGQSTGRSPGGHSFCFRSFFFYQTSTLHPQESHSGAIDSKAGPNFSFSSVLA</sequence>
<accession>A0A9P4R5I1</accession>
<protein>
    <submittedName>
        <fullName evidence="2">Uncharacterized protein</fullName>
    </submittedName>
</protein>
<evidence type="ECO:0000313" key="3">
    <source>
        <dbReference type="Proteomes" id="UP000799444"/>
    </source>
</evidence>